<evidence type="ECO:0000259" key="3">
    <source>
        <dbReference type="Pfam" id="PF00675"/>
    </source>
</evidence>
<dbReference type="InterPro" id="IPR001431">
    <property type="entry name" value="Pept_M16_Zn_BS"/>
</dbReference>
<dbReference type="RefSeq" id="WP_338738690.1">
    <property type="nucleotide sequence ID" value="NZ_CP146612.1"/>
</dbReference>
<dbReference type="SUPFAM" id="SSF63411">
    <property type="entry name" value="LuxS/MPP-like metallohydrolase"/>
    <property type="match status" value="2"/>
</dbReference>
<dbReference type="InterPro" id="IPR050361">
    <property type="entry name" value="MPP/UQCRC_Complex"/>
</dbReference>
<sequence>MYRKTTLPNGLRILTQEMPSTLSATICLFIGTGSRYEPENLSGVSHFIEHMLFRGTEKRRTAHDISEAIEGVGGIMNGGTDKETTIYWAKVASSHFMSTLDTLADMLLNSRFDPEDLEKERQVIIEEIHMTEDQPDQKVCQLIDTILWPDHPLGRDIAGTESTVRDMSRADILHFMAGHYRPDNTVVSIAGGMSHQQMIEAVDAQFGSWQSAKPAADFEPFNNSGFERLVVEHRDIEQDHFQLAVPALSTVDPRRYTQSLLNVILGEGMSSRLFSEIRDKLGLAYAIQSYADFLLDTGALTVAASVDTDNLELAIGAVIKELEKLKTTITQHELDKARELSKGRMALRLEDSRHVATWLGGQEVLAGEIFTPEEIIARLDKVTLEDLAELAEEIIQTDKFHLAVVGPVADQKPLRQLIGGV</sequence>
<dbReference type="Pfam" id="PF00675">
    <property type="entry name" value="Peptidase_M16"/>
    <property type="match status" value="1"/>
</dbReference>
<dbReference type="InterPro" id="IPR011765">
    <property type="entry name" value="Pept_M16_N"/>
</dbReference>
<evidence type="ECO:0000313" key="5">
    <source>
        <dbReference type="EMBL" id="WWX25982.1"/>
    </source>
</evidence>
<evidence type="ECO:0000256" key="1">
    <source>
        <dbReference type="ARBA" id="ARBA00007261"/>
    </source>
</evidence>
<evidence type="ECO:0000313" key="6">
    <source>
        <dbReference type="Proteomes" id="UP001375370"/>
    </source>
</evidence>
<dbReference type="Proteomes" id="UP001375370">
    <property type="component" value="Chromosome"/>
</dbReference>
<dbReference type="Gene3D" id="3.30.830.10">
    <property type="entry name" value="Metalloenzyme, LuxS/M16 peptidase-like"/>
    <property type="match status" value="2"/>
</dbReference>
<dbReference type="Pfam" id="PF05193">
    <property type="entry name" value="Peptidase_M16_C"/>
    <property type="match status" value="1"/>
</dbReference>
<dbReference type="PANTHER" id="PTHR11851">
    <property type="entry name" value="METALLOPROTEASE"/>
    <property type="match status" value="1"/>
</dbReference>
<dbReference type="PROSITE" id="PS00143">
    <property type="entry name" value="INSULINASE"/>
    <property type="match status" value="1"/>
</dbReference>
<dbReference type="InterPro" id="IPR011249">
    <property type="entry name" value="Metalloenz_LuxS/M16"/>
</dbReference>
<reference evidence="5 6" key="1">
    <citation type="submission" date="2024-03" db="EMBL/GenBank/DDBJ databases">
        <title>A Dehalogenimonas Isolated from Estuarine Sediments Dihaloeliminates Chlorinated Alkanes.</title>
        <authorList>
            <person name="Yang Y."/>
            <person name="Wang H."/>
        </authorList>
    </citation>
    <scope>NUCLEOTIDE SEQUENCE [LARGE SCALE GENOMIC DNA]</scope>
    <source>
        <strain evidence="5 6">W</strain>
    </source>
</reference>
<gene>
    <name evidence="5" type="ORF">V8247_03170</name>
</gene>
<organism evidence="5 6">
    <name type="scientific">Candidatus Dehalogenimonas loeffleri</name>
    <dbReference type="NCBI Taxonomy" id="3127115"/>
    <lineage>
        <taxon>Bacteria</taxon>
        <taxon>Bacillati</taxon>
        <taxon>Chloroflexota</taxon>
        <taxon>Dehalococcoidia</taxon>
        <taxon>Dehalococcoidales</taxon>
        <taxon>Dehalococcoidaceae</taxon>
        <taxon>Dehalogenimonas</taxon>
    </lineage>
</organism>
<feature type="domain" description="Peptidase M16 C-terminal" evidence="4">
    <location>
        <begin position="167"/>
        <end position="339"/>
    </location>
</feature>
<proteinExistence type="inferred from homology"/>
<accession>A0ABZ2J8Q0</accession>
<protein>
    <submittedName>
        <fullName evidence="5">Pitrilysin family protein</fullName>
    </submittedName>
</protein>
<dbReference type="InterPro" id="IPR007863">
    <property type="entry name" value="Peptidase_M16_C"/>
</dbReference>
<keyword evidence="6" id="KW-1185">Reference proteome</keyword>
<dbReference type="EMBL" id="CP146612">
    <property type="protein sequence ID" value="WWX25982.1"/>
    <property type="molecule type" value="Genomic_DNA"/>
</dbReference>
<comment type="similarity">
    <text evidence="1 2">Belongs to the peptidase M16 family.</text>
</comment>
<dbReference type="PANTHER" id="PTHR11851:SF49">
    <property type="entry name" value="MITOCHONDRIAL-PROCESSING PEPTIDASE SUBUNIT ALPHA"/>
    <property type="match status" value="1"/>
</dbReference>
<evidence type="ECO:0000256" key="2">
    <source>
        <dbReference type="RuleBase" id="RU004447"/>
    </source>
</evidence>
<evidence type="ECO:0000259" key="4">
    <source>
        <dbReference type="Pfam" id="PF05193"/>
    </source>
</evidence>
<name>A0ABZ2J8Q0_9CHLR</name>
<feature type="domain" description="Peptidase M16 N-terminal" evidence="3">
    <location>
        <begin position="12"/>
        <end position="160"/>
    </location>
</feature>